<evidence type="ECO:0008006" key="4">
    <source>
        <dbReference type="Google" id="ProtNLM"/>
    </source>
</evidence>
<keyword evidence="1" id="KW-1133">Transmembrane helix</keyword>
<accession>A0ABT1NBP6</accession>
<keyword evidence="1" id="KW-0812">Transmembrane</keyword>
<dbReference type="RefSeq" id="WP_255226199.1">
    <property type="nucleotide sequence ID" value="NZ_JAJEKE010000002.1"/>
</dbReference>
<keyword evidence="1" id="KW-0472">Membrane</keyword>
<protein>
    <recommendedName>
        <fullName evidence="4">DUF948 domain-containing protein</fullName>
    </recommendedName>
</protein>
<evidence type="ECO:0000313" key="2">
    <source>
        <dbReference type="EMBL" id="MCQ1528683.1"/>
    </source>
</evidence>
<dbReference type="EMBL" id="JAJEKE010000002">
    <property type="protein sequence ID" value="MCQ1528683.1"/>
    <property type="molecule type" value="Genomic_DNA"/>
</dbReference>
<keyword evidence="3" id="KW-1185">Reference proteome</keyword>
<dbReference type="Proteomes" id="UP001651880">
    <property type="component" value="Unassembled WGS sequence"/>
</dbReference>
<evidence type="ECO:0000256" key="1">
    <source>
        <dbReference type="SAM" id="Phobius"/>
    </source>
</evidence>
<sequence>MISYKDLGLLILFLIATGLGIYLFIALNHLTCILKRVRGILDKHESDIDKTLDKLPSIAGNIDEAAVNVKQGVEKAAATVDSIGDTVTETVAAVSSGTQEAVEYVKIISEIVKVLISTFGKK</sequence>
<dbReference type="Gene3D" id="1.20.120.20">
    <property type="entry name" value="Apolipoprotein"/>
    <property type="match status" value="1"/>
</dbReference>
<gene>
    <name evidence="2" type="ORF">LJD61_03875</name>
</gene>
<reference evidence="2 3" key="1">
    <citation type="submission" date="2021-10" db="EMBL/GenBank/DDBJ databases">
        <title>Lutispora strain m25 sp. nov., a thermophilic, non-spore-forming bacterium isolated from a lab-scale methanogenic bioreactor digesting anaerobic sludge.</title>
        <authorList>
            <person name="El Houari A."/>
            <person name="Mcdonald J."/>
        </authorList>
    </citation>
    <scope>NUCLEOTIDE SEQUENCE [LARGE SCALE GENOMIC DNA]</scope>
    <source>
        <strain evidence="3">m25</strain>
    </source>
</reference>
<proteinExistence type="predicted"/>
<name>A0ABT1NBP6_9FIRM</name>
<comment type="caution">
    <text evidence="2">The sequence shown here is derived from an EMBL/GenBank/DDBJ whole genome shotgun (WGS) entry which is preliminary data.</text>
</comment>
<feature type="transmembrane region" description="Helical" evidence="1">
    <location>
        <begin position="7"/>
        <end position="27"/>
    </location>
</feature>
<evidence type="ECO:0000313" key="3">
    <source>
        <dbReference type="Proteomes" id="UP001651880"/>
    </source>
</evidence>
<organism evidence="2 3">
    <name type="scientific">Lutispora saccharofermentans</name>
    <dbReference type="NCBI Taxonomy" id="3024236"/>
    <lineage>
        <taxon>Bacteria</taxon>
        <taxon>Bacillati</taxon>
        <taxon>Bacillota</taxon>
        <taxon>Clostridia</taxon>
        <taxon>Lutisporales</taxon>
        <taxon>Lutisporaceae</taxon>
        <taxon>Lutispora</taxon>
    </lineage>
</organism>